<evidence type="ECO:0000313" key="3">
    <source>
        <dbReference type="Proteomes" id="UP000541558"/>
    </source>
</evidence>
<sequence length="168" mass="18241">MPKVSTSKSTAQRTDPIKAKSEKSTGSSKTQKVHDVEKTAPAIEIDDASPEDDKLADVFQAMAAANVTPADLLLEIVEQHSKDAEGETKKYQDDLFTPMRKGVPSKMEEILEAVATNGKPGRKVFKKWLRTDTGEGLIQSLEPGFGIGCIAYPDSCESGEEDDEETPL</sequence>
<reference evidence="2 3" key="1">
    <citation type="journal article" date="2020" name="ISME J.">
        <title>Uncovering the hidden diversity of litter-decomposition mechanisms in mushroom-forming fungi.</title>
        <authorList>
            <person name="Floudas D."/>
            <person name="Bentzer J."/>
            <person name="Ahren D."/>
            <person name="Johansson T."/>
            <person name="Persson P."/>
            <person name="Tunlid A."/>
        </authorList>
    </citation>
    <scope>NUCLEOTIDE SEQUENCE [LARGE SCALE GENOMIC DNA]</scope>
    <source>
        <strain evidence="2 3">CBS 175.51</strain>
    </source>
</reference>
<evidence type="ECO:0000256" key="1">
    <source>
        <dbReference type="SAM" id="MobiDB-lite"/>
    </source>
</evidence>
<keyword evidence="3" id="KW-1185">Reference proteome</keyword>
<dbReference type="EMBL" id="JAACJK010000002">
    <property type="protein sequence ID" value="KAF5341075.1"/>
    <property type="molecule type" value="Genomic_DNA"/>
</dbReference>
<feature type="compositionally biased region" description="Polar residues" evidence="1">
    <location>
        <begin position="1"/>
        <end position="13"/>
    </location>
</feature>
<dbReference type="Proteomes" id="UP000541558">
    <property type="component" value="Unassembled WGS sequence"/>
</dbReference>
<proteinExistence type="predicted"/>
<evidence type="ECO:0000313" key="2">
    <source>
        <dbReference type="EMBL" id="KAF5341075.1"/>
    </source>
</evidence>
<name>A0A8H5CG03_9AGAR</name>
<protein>
    <submittedName>
        <fullName evidence="2">Uncharacterized protein</fullName>
    </submittedName>
</protein>
<dbReference type="AlphaFoldDB" id="A0A8H5CG03"/>
<gene>
    <name evidence="2" type="ORF">D9611_005948</name>
</gene>
<comment type="caution">
    <text evidence="2">The sequence shown here is derived from an EMBL/GenBank/DDBJ whole genome shotgun (WGS) entry which is preliminary data.</text>
</comment>
<accession>A0A8H5CG03</accession>
<feature type="region of interest" description="Disordered" evidence="1">
    <location>
        <begin position="1"/>
        <end position="51"/>
    </location>
</feature>
<organism evidence="2 3">
    <name type="scientific">Ephemerocybe angulata</name>
    <dbReference type="NCBI Taxonomy" id="980116"/>
    <lineage>
        <taxon>Eukaryota</taxon>
        <taxon>Fungi</taxon>
        <taxon>Dikarya</taxon>
        <taxon>Basidiomycota</taxon>
        <taxon>Agaricomycotina</taxon>
        <taxon>Agaricomycetes</taxon>
        <taxon>Agaricomycetidae</taxon>
        <taxon>Agaricales</taxon>
        <taxon>Agaricineae</taxon>
        <taxon>Psathyrellaceae</taxon>
        <taxon>Ephemerocybe</taxon>
    </lineage>
</organism>